<dbReference type="Proteomes" id="UP000257109">
    <property type="component" value="Unassembled WGS sequence"/>
</dbReference>
<protein>
    <submittedName>
        <fullName evidence="1">Uncharacterized protein</fullName>
    </submittedName>
</protein>
<gene>
    <name evidence="1" type="ORF">CR513_33977</name>
</gene>
<proteinExistence type="predicted"/>
<organism evidence="1 2">
    <name type="scientific">Mucuna pruriens</name>
    <name type="common">Velvet bean</name>
    <name type="synonym">Dolichos pruriens</name>
    <dbReference type="NCBI Taxonomy" id="157652"/>
    <lineage>
        <taxon>Eukaryota</taxon>
        <taxon>Viridiplantae</taxon>
        <taxon>Streptophyta</taxon>
        <taxon>Embryophyta</taxon>
        <taxon>Tracheophyta</taxon>
        <taxon>Spermatophyta</taxon>
        <taxon>Magnoliopsida</taxon>
        <taxon>eudicotyledons</taxon>
        <taxon>Gunneridae</taxon>
        <taxon>Pentapetalae</taxon>
        <taxon>rosids</taxon>
        <taxon>fabids</taxon>
        <taxon>Fabales</taxon>
        <taxon>Fabaceae</taxon>
        <taxon>Papilionoideae</taxon>
        <taxon>50 kb inversion clade</taxon>
        <taxon>NPAAA clade</taxon>
        <taxon>indigoferoid/millettioid clade</taxon>
        <taxon>Phaseoleae</taxon>
        <taxon>Mucuna</taxon>
    </lineage>
</organism>
<reference evidence="1" key="1">
    <citation type="submission" date="2018-05" db="EMBL/GenBank/DDBJ databases">
        <title>Draft genome of Mucuna pruriens seed.</title>
        <authorList>
            <person name="Nnadi N.E."/>
            <person name="Vos R."/>
            <person name="Hasami M.H."/>
            <person name="Devisetty U.K."/>
            <person name="Aguiy J.C."/>
        </authorList>
    </citation>
    <scope>NUCLEOTIDE SEQUENCE [LARGE SCALE GENOMIC DNA]</scope>
    <source>
        <strain evidence="1">JCA_2017</strain>
    </source>
</reference>
<name>A0A371G2X6_MUCPR</name>
<sequence length="120" mass="13891">MRQTLSHNLFSSFKLGAGRMDISLLQFSYDTLFFRELSMRNVVTMKSMLRCFKLVSRLKVGKGTNKRKSVIWRYVALFNCRSMTISIVYFGNFSGGESEEGINLETNYAKVRRKIVPLKT</sequence>
<accession>A0A371G2X6</accession>
<keyword evidence="2" id="KW-1185">Reference proteome</keyword>
<evidence type="ECO:0000313" key="1">
    <source>
        <dbReference type="EMBL" id="RDX84905.1"/>
    </source>
</evidence>
<dbReference type="AlphaFoldDB" id="A0A371G2X6"/>
<dbReference type="EMBL" id="QJKJ01006913">
    <property type="protein sequence ID" value="RDX84905.1"/>
    <property type="molecule type" value="Genomic_DNA"/>
</dbReference>
<comment type="caution">
    <text evidence="1">The sequence shown here is derived from an EMBL/GenBank/DDBJ whole genome shotgun (WGS) entry which is preliminary data.</text>
</comment>
<dbReference type="STRING" id="157652.A0A371G2X6"/>
<evidence type="ECO:0000313" key="2">
    <source>
        <dbReference type="Proteomes" id="UP000257109"/>
    </source>
</evidence>
<dbReference type="OrthoDB" id="1932527at2759"/>
<feature type="non-terminal residue" evidence="1">
    <location>
        <position position="1"/>
    </location>
</feature>